<organism evidence="1 2">
    <name type="scientific">Limimonas halophila</name>
    <dbReference type="NCBI Taxonomy" id="1082479"/>
    <lineage>
        <taxon>Bacteria</taxon>
        <taxon>Pseudomonadati</taxon>
        <taxon>Pseudomonadota</taxon>
        <taxon>Alphaproteobacteria</taxon>
        <taxon>Rhodospirillales</taxon>
        <taxon>Rhodovibrionaceae</taxon>
        <taxon>Limimonas</taxon>
    </lineage>
</organism>
<gene>
    <name evidence="1" type="ORF">SAMN05216241_101365</name>
</gene>
<dbReference type="EMBL" id="FNCE01000001">
    <property type="protein sequence ID" value="SDF52643.1"/>
    <property type="molecule type" value="Genomic_DNA"/>
</dbReference>
<evidence type="ECO:0000313" key="2">
    <source>
        <dbReference type="Proteomes" id="UP000199415"/>
    </source>
</evidence>
<dbReference type="OrthoDB" id="7354362at2"/>
<protein>
    <submittedName>
        <fullName evidence="1">PAS domain-containing protein</fullName>
    </submittedName>
</protein>
<dbReference type="InterPro" id="IPR009922">
    <property type="entry name" value="DUF1457"/>
</dbReference>
<dbReference type="Proteomes" id="UP000199415">
    <property type="component" value="Unassembled WGS sequence"/>
</dbReference>
<accession>A0A1G7LT75</accession>
<evidence type="ECO:0000313" key="1">
    <source>
        <dbReference type="EMBL" id="SDF52643.1"/>
    </source>
</evidence>
<keyword evidence="2" id="KW-1185">Reference proteome</keyword>
<dbReference type="RefSeq" id="WP_090018393.1">
    <property type="nucleotide sequence ID" value="NZ_FNCE01000001.1"/>
</dbReference>
<proteinExistence type="predicted"/>
<dbReference type="AlphaFoldDB" id="A0A1G7LT75"/>
<name>A0A1G7LT75_9PROT</name>
<reference evidence="1 2" key="1">
    <citation type="submission" date="2016-10" db="EMBL/GenBank/DDBJ databases">
        <authorList>
            <person name="de Groot N.N."/>
        </authorList>
    </citation>
    <scope>NUCLEOTIDE SEQUENCE [LARGE SCALE GENOMIC DNA]</scope>
    <source>
        <strain evidence="1 2">DSM 25584</strain>
    </source>
</reference>
<dbReference type="STRING" id="1082479.SAMN05216241_101365"/>
<sequence length="196" mass="21046">MRCFAIASGQAAPEAGEHAVPAPDEMQPFDDPKLAAFFAHWRTRLRGSAWPRRADLEPTEIPKLLPHLMITQRTLEGGERLRLVGTHIVDHLGFDPTRRDLCEMAGDGNFADLCLELLAETRRTGTVLHAGGRHLSPGGATRLCQRIVCPLSDGGHGIDATVSCVVFSASRDGAPIGDGGPAYLEFTAPVPLHVLA</sequence>
<dbReference type="Pfam" id="PF07310">
    <property type="entry name" value="PAS_5"/>
    <property type="match status" value="1"/>
</dbReference>